<feature type="non-terminal residue" evidence="1">
    <location>
        <position position="1"/>
    </location>
</feature>
<dbReference type="GO" id="GO:0019031">
    <property type="term" value="C:viral envelope"/>
    <property type="evidence" value="ECO:0007669"/>
    <property type="project" value="UniProtKB-KW"/>
</dbReference>
<keyword evidence="1" id="KW-0946">Virion</keyword>
<dbReference type="InterPro" id="IPR036377">
    <property type="entry name" value="Gp120_core_sf"/>
</dbReference>
<keyword evidence="1" id="KW-0261">Viral envelope protein</keyword>
<organismHost>
    <name type="scientific">Homo sapiens</name>
    <name type="common">Human</name>
    <dbReference type="NCBI Taxonomy" id="9606"/>
</organismHost>
<dbReference type="EMBL" id="HM171327">
    <property type="protein sequence ID" value="ADI72683.1"/>
    <property type="molecule type" value="Genomic_RNA"/>
</dbReference>
<evidence type="ECO:0000313" key="1">
    <source>
        <dbReference type="EMBL" id="ADI72683.1"/>
    </source>
</evidence>
<sequence length="35" mass="3891">CTRPGNNTRRRPIRIGPGAAFFKATEVIGDTRQAY</sequence>
<gene>
    <name evidence="1" type="primary">env</name>
</gene>
<accession>D7RXR3</accession>
<dbReference type="Gene3D" id="2.170.40.20">
    <property type="entry name" value="Human immunodeficiency virus 1, Gp160, envelope glycoprotein"/>
    <property type="match status" value="1"/>
</dbReference>
<name>D7RXR3_HV1</name>
<feature type="non-terminal residue" evidence="1">
    <location>
        <position position="35"/>
    </location>
</feature>
<dbReference type="SUPFAM" id="SSF56502">
    <property type="entry name" value="gp120 core"/>
    <property type="match status" value="1"/>
</dbReference>
<protein>
    <submittedName>
        <fullName evidence="1">Envelope glycoprotein</fullName>
    </submittedName>
</protein>
<reference evidence="1" key="1">
    <citation type="journal article" date="2010" name="AIDS">
        <title>HIV coreceptor tropism in antiretroviral treatment-naive patients newly diagnosed at a late stage of HIV infection.</title>
        <authorList>
            <person name="Simon B."/>
            <person name="Grabmeier-Pfistershammer K."/>
            <person name="Rieger A."/>
            <person name="Sarcletti M."/>
            <person name="Schmied B."/>
            <person name="Puchhammer-Stockl E."/>
        </authorList>
    </citation>
    <scope>NUCLEOTIDE SEQUENCE</scope>
    <source>
        <strain evidence="1">LPTROP5</strain>
    </source>
</reference>
<proteinExistence type="predicted"/>
<organism evidence="1">
    <name type="scientific">Human immunodeficiency virus type 1</name>
    <name type="common">HIV-1</name>
    <dbReference type="NCBI Taxonomy" id="11676"/>
    <lineage>
        <taxon>Viruses</taxon>
        <taxon>Riboviria</taxon>
        <taxon>Pararnavirae</taxon>
        <taxon>Artverviricota</taxon>
        <taxon>Revtraviricetes</taxon>
        <taxon>Ortervirales</taxon>
        <taxon>Retroviridae</taxon>
        <taxon>Orthoretrovirinae</taxon>
        <taxon>Lentivirus</taxon>
        <taxon>Lentivirus humimdef1</taxon>
    </lineage>
</organism>